<dbReference type="AlphaFoldDB" id="A0A8K0HD65"/>
<sequence length="358" mass="39401">MFFYCCCRRDCGRGFAVGSWLRLSSSSLLCFTSVRLLSKVVVTGLSACDLMAAFDLIWELASLASLSAERKAPMRVSSMGTIGARTVKYHLLTLGMNTIAMGKSNTIPVSASLGHEDVVDSSYQLGDGVLDDDAINLNSATKNGVQYTKSYTAAITSSHISPASSGVSKFCLISIGRGFFHVLLMTTEDKNVIWAKCAISFKAGVLRLQKLSTRVPLRFGHSTLHGDFGHFSCILVDVDMGSYLLDLLNLEKFNPWAIDISETKDKLVKMVYVLKQSEQENHNMTQGAIRIEDPSLNSSRIFSTSWVDCTQHKMRDTSIAVLDLLERDEKAYLASNDEVQVTEIVVLEFDKGTSSKQL</sequence>
<gene>
    <name evidence="1" type="ORF">FNV43_RR10430</name>
</gene>
<accession>A0A8K0HD65</accession>
<organism evidence="1 2">
    <name type="scientific">Rhamnella rubrinervis</name>
    <dbReference type="NCBI Taxonomy" id="2594499"/>
    <lineage>
        <taxon>Eukaryota</taxon>
        <taxon>Viridiplantae</taxon>
        <taxon>Streptophyta</taxon>
        <taxon>Embryophyta</taxon>
        <taxon>Tracheophyta</taxon>
        <taxon>Spermatophyta</taxon>
        <taxon>Magnoliopsida</taxon>
        <taxon>eudicotyledons</taxon>
        <taxon>Gunneridae</taxon>
        <taxon>Pentapetalae</taxon>
        <taxon>rosids</taxon>
        <taxon>fabids</taxon>
        <taxon>Rosales</taxon>
        <taxon>Rhamnaceae</taxon>
        <taxon>rhamnoid group</taxon>
        <taxon>Rhamneae</taxon>
        <taxon>Rhamnella</taxon>
    </lineage>
</organism>
<evidence type="ECO:0000313" key="1">
    <source>
        <dbReference type="EMBL" id="KAF3449699.1"/>
    </source>
</evidence>
<name>A0A8K0HD65_9ROSA</name>
<dbReference type="OrthoDB" id="1750937at2759"/>
<keyword evidence="2" id="KW-1185">Reference proteome</keyword>
<comment type="caution">
    <text evidence="1">The sequence shown here is derived from an EMBL/GenBank/DDBJ whole genome shotgun (WGS) entry which is preliminary data.</text>
</comment>
<dbReference type="Proteomes" id="UP000796880">
    <property type="component" value="Unassembled WGS sequence"/>
</dbReference>
<reference evidence="1" key="1">
    <citation type="submission" date="2020-03" db="EMBL/GenBank/DDBJ databases">
        <title>A high-quality chromosome-level genome assembly of a woody plant with both climbing and erect habits, Rhamnella rubrinervis.</title>
        <authorList>
            <person name="Lu Z."/>
            <person name="Yang Y."/>
            <person name="Zhu X."/>
            <person name="Sun Y."/>
        </authorList>
    </citation>
    <scope>NUCLEOTIDE SEQUENCE</scope>
    <source>
        <strain evidence="1">BYM</strain>
        <tissue evidence="1">Leaf</tissue>
    </source>
</reference>
<proteinExistence type="predicted"/>
<evidence type="ECO:0000313" key="2">
    <source>
        <dbReference type="Proteomes" id="UP000796880"/>
    </source>
</evidence>
<dbReference type="EMBL" id="VOIH02000004">
    <property type="protein sequence ID" value="KAF3449699.1"/>
    <property type="molecule type" value="Genomic_DNA"/>
</dbReference>
<protein>
    <submittedName>
        <fullName evidence="1">Uncharacterized protein</fullName>
    </submittedName>
</protein>